<dbReference type="RefSeq" id="WP_062388686.1">
    <property type="nucleotide sequence ID" value="NZ_CP014750.1"/>
</dbReference>
<keyword evidence="1" id="KW-0472">Membrane</keyword>
<keyword evidence="1" id="KW-1133">Transmembrane helix</keyword>
<keyword evidence="3" id="KW-1185">Reference proteome</keyword>
<dbReference type="AlphaFoldDB" id="A0A142CUU9"/>
<feature type="transmembrane region" description="Helical" evidence="1">
    <location>
        <begin position="44"/>
        <end position="60"/>
    </location>
</feature>
<feature type="transmembrane region" description="Helical" evidence="1">
    <location>
        <begin position="110"/>
        <end position="130"/>
    </location>
</feature>
<accession>A0A142CUU9</accession>
<protein>
    <submittedName>
        <fullName evidence="2">Uncharacterized protein</fullName>
    </submittedName>
</protein>
<proteinExistence type="predicted"/>
<dbReference type="Proteomes" id="UP000073604">
    <property type="component" value="Chromosome"/>
</dbReference>
<evidence type="ECO:0000313" key="3">
    <source>
        <dbReference type="Proteomes" id="UP000073604"/>
    </source>
</evidence>
<sequence>MRPEFGLVYLPLSLAVVKKRARPFAGGGVVAFAWAYPLQDNLRYVLSLLGLFLFLLGWPFERQPVKFWERFVNAVIGGTSLAIAAGAYQADEGFALLGIPVLLLILKNRVLASAGLLPASALYLIGSYAVTENLKLALWVITLVYSLHHLRKLVR</sequence>
<reference evidence="3" key="1">
    <citation type="submission" date="2016-03" db="EMBL/GenBank/DDBJ databases">
        <authorList>
            <person name="Oger P.M."/>
        </authorList>
    </citation>
    <scope>NUCLEOTIDE SEQUENCE [LARGE SCALE GENOMIC DNA]</scope>
    <source>
        <strain evidence="3">OG-1</strain>
    </source>
</reference>
<dbReference type="EMBL" id="CP014750">
    <property type="protein sequence ID" value="AMQ18551.1"/>
    <property type="molecule type" value="Genomic_DNA"/>
</dbReference>
<evidence type="ECO:0000256" key="1">
    <source>
        <dbReference type="SAM" id="Phobius"/>
    </source>
</evidence>
<keyword evidence="1" id="KW-0812">Transmembrane</keyword>
<name>A0A142CUU9_9EURY</name>
<gene>
    <name evidence="2" type="ORF">A0127_04915</name>
</gene>
<dbReference type="STRING" id="53952.A0127_04915"/>
<dbReference type="OrthoDB" id="101348at2157"/>
<evidence type="ECO:0000313" key="2">
    <source>
        <dbReference type="EMBL" id="AMQ18551.1"/>
    </source>
</evidence>
<dbReference type="KEGG" id="tpep:A0127_04915"/>
<dbReference type="GeneID" id="27139863"/>
<organism evidence="2 3">
    <name type="scientific">Thermococcus peptonophilus</name>
    <dbReference type="NCBI Taxonomy" id="53952"/>
    <lineage>
        <taxon>Archaea</taxon>
        <taxon>Methanobacteriati</taxon>
        <taxon>Methanobacteriota</taxon>
        <taxon>Thermococci</taxon>
        <taxon>Thermococcales</taxon>
        <taxon>Thermococcaceae</taxon>
        <taxon>Thermococcus</taxon>
    </lineage>
</organism>